<dbReference type="PANTHER" id="PTHR38594:SF1">
    <property type="entry name" value="PEP-DEPENDENT DIHYDROXYACETONE KINASE, PHOSPHORYL DONOR SUBUNIT DHAM"/>
    <property type="match status" value="1"/>
</dbReference>
<gene>
    <name evidence="7" type="ORF">SAMN05660742_13114</name>
</gene>
<protein>
    <recommendedName>
        <fullName evidence="3">phosphoenolpyruvate--glycerone phosphotransferase</fullName>
        <ecNumber evidence="3">2.7.1.121</ecNumber>
    </recommendedName>
</protein>
<dbReference type="GO" id="GO:0009401">
    <property type="term" value="P:phosphoenolpyruvate-dependent sugar phosphotransferase system"/>
    <property type="evidence" value="ECO:0007669"/>
    <property type="project" value="InterPro"/>
</dbReference>
<keyword evidence="4" id="KW-0808">Transferase</keyword>
<evidence type="ECO:0000313" key="8">
    <source>
        <dbReference type="Proteomes" id="UP000199662"/>
    </source>
</evidence>
<dbReference type="EMBL" id="FNZK01000031">
    <property type="protein sequence ID" value="SEJ96790.1"/>
    <property type="molecule type" value="Genomic_DNA"/>
</dbReference>
<dbReference type="AlphaFoldDB" id="A0A1H7DC85"/>
<reference evidence="7 8" key="1">
    <citation type="submission" date="2016-10" db="EMBL/GenBank/DDBJ databases">
        <authorList>
            <person name="de Groot N.N."/>
        </authorList>
    </citation>
    <scope>NUCLEOTIDE SEQUENCE [LARGE SCALE GENOMIC DNA]</scope>
    <source>
        <strain evidence="7 8">DSM 2179</strain>
    </source>
</reference>
<dbReference type="STRING" id="84035.SAMN05660742_13114"/>
<feature type="domain" description="PTS EIIA type-4" evidence="6">
    <location>
        <begin position="1"/>
        <end position="129"/>
    </location>
</feature>
<dbReference type="SUPFAM" id="SSF53062">
    <property type="entry name" value="PTS system fructose IIA component-like"/>
    <property type="match status" value="1"/>
</dbReference>
<dbReference type="RefSeq" id="WP_091835879.1">
    <property type="nucleotide sequence ID" value="NZ_FNZK01000031.1"/>
</dbReference>
<comment type="subunit">
    <text evidence="5">Homodimer. The dihydroxyacetone kinase complex is composed of a homodimer of DhaM, a homodimer of DhaK and the subunit DhaL.</text>
</comment>
<evidence type="ECO:0000256" key="2">
    <source>
        <dbReference type="ARBA" id="ARBA00002788"/>
    </source>
</evidence>
<dbReference type="NCBIfam" id="TIGR02364">
    <property type="entry name" value="dha_pts"/>
    <property type="match status" value="1"/>
</dbReference>
<evidence type="ECO:0000256" key="3">
    <source>
        <dbReference type="ARBA" id="ARBA00012095"/>
    </source>
</evidence>
<evidence type="ECO:0000256" key="5">
    <source>
        <dbReference type="ARBA" id="ARBA00046577"/>
    </source>
</evidence>
<keyword evidence="7" id="KW-0418">Kinase</keyword>
<dbReference type="Pfam" id="PF03610">
    <property type="entry name" value="EIIA-man"/>
    <property type="match status" value="1"/>
</dbReference>
<dbReference type="GO" id="GO:0047324">
    <property type="term" value="F:phosphoenolpyruvate-glycerone phosphotransferase activity"/>
    <property type="evidence" value="ECO:0007669"/>
    <property type="project" value="UniProtKB-EC"/>
</dbReference>
<dbReference type="PROSITE" id="PS51096">
    <property type="entry name" value="PTS_EIIA_TYPE_4"/>
    <property type="match status" value="1"/>
</dbReference>
<evidence type="ECO:0000259" key="6">
    <source>
        <dbReference type="PROSITE" id="PS51096"/>
    </source>
</evidence>
<organism evidence="7 8">
    <name type="scientific">Propionispira arboris</name>
    <dbReference type="NCBI Taxonomy" id="84035"/>
    <lineage>
        <taxon>Bacteria</taxon>
        <taxon>Bacillati</taxon>
        <taxon>Bacillota</taxon>
        <taxon>Negativicutes</taxon>
        <taxon>Selenomonadales</taxon>
        <taxon>Selenomonadaceae</taxon>
        <taxon>Propionispira</taxon>
    </lineage>
</organism>
<sequence length="129" mass="13193">MVGIVIVSHSSKVADGIKDIAQQMAKDVNIIAAGGTADGEIGTDAFKIQEAILKANTGNGVLIMVDLGSAVLSAETALEFLDEELRQNVCIADAPIVEGTIVGAVQASTGAMLKDVLKTAIGACTLRKI</sequence>
<accession>A0A1H7DC85</accession>
<evidence type="ECO:0000256" key="1">
    <source>
        <dbReference type="ARBA" id="ARBA00001113"/>
    </source>
</evidence>
<evidence type="ECO:0000313" key="7">
    <source>
        <dbReference type="EMBL" id="SEJ96790.1"/>
    </source>
</evidence>
<name>A0A1H7DC85_9FIRM</name>
<dbReference type="InterPro" id="IPR012844">
    <property type="entry name" value="DhaM_N"/>
</dbReference>
<dbReference type="Gene3D" id="3.40.50.510">
    <property type="entry name" value="Phosphotransferase system, mannose-type IIA component"/>
    <property type="match status" value="1"/>
</dbReference>
<evidence type="ECO:0000256" key="4">
    <source>
        <dbReference type="ARBA" id="ARBA00022679"/>
    </source>
</evidence>
<dbReference type="GO" id="GO:0019563">
    <property type="term" value="P:glycerol catabolic process"/>
    <property type="evidence" value="ECO:0007669"/>
    <property type="project" value="InterPro"/>
</dbReference>
<comment type="catalytic activity">
    <reaction evidence="1">
        <text>dihydroxyacetone + phosphoenolpyruvate = dihydroxyacetone phosphate + pyruvate</text>
        <dbReference type="Rhea" id="RHEA:18381"/>
        <dbReference type="ChEBI" id="CHEBI:15361"/>
        <dbReference type="ChEBI" id="CHEBI:16016"/>
        <dbReference type="ChEBI" id="CHEBI:57642"/>
        <dbReference type="ChEBI" id="CHEBI:58702"/>
        <dbReference type="EC" id="2.7.1.121"/>
    </reaction>
</comment>
<dbReference type="PANTHER" id="PTHR38594">
    <property type="entry name" value="PEP-DEPENDENT DIHYDROXYACETONE KINASE, PHOSPHORYL DONOR SUBUNIT DHAM"/>
    <property type="match status" value="1"/>
</dbReference>
<dbReference type="InterPro" id="IPR039643">
    <property type="entry name" value="DhaM"/>
</dbReference>
<dbReference type="EC" id="2.7.1.121" evidence="3"/>
<keyword evidence="8" id="KW-1185">Reference proteome</keyword>
<dbReference type="Proteomes" id="UP000199662">
    <property type="component" value="Unassembled WGS sequence"/>
</dbReference>
<dbReference type="InterPro" id="IPR004701">
    <property type="entry name" value="PTS_EIIA_man-typ"/>
</dbReference>
<comment type="function">
    <text evidence="2">Component of the dihydroxyacetone kinase complex, which is responsible for the phosphoenolpyruvate (PEP)-dependent phosphorylation of dihydroxyacetone. DhaM serves as the phosphoryl donor. Is phosphorylated by phosphoenolpyruvate in an EI- and HPr-dependent reaction, and a phosphorelay system on histidine residues finally leads to phosphoryl transfer to DhaL and dihydroxyacetone.</text>
</comment>
<proteinExistence type="predicted"/>
<dbReference type="GO" id="GO:0016020">
    <property type="term" value="C:membrane"/>
    <property type="evidence" value="ECO:0007669"/>
    <property type="project" value="InterPro"/>
</dbReference>
<dbReference type="InterPro" id="IPR036662">
    <property type="entry name" value="PTS_EIIA_man-typ_sf"/>
</dbReference>